<protein>
    <submittedName>
        <fullName evidence="2">Uncharacterized protein</fullName>
    </submittedName>
</protein>
<dbReference type="Proteomes" id="UP000824988">
    <property type="component" value="Chromosome"/>
</dbReference>
<accession>A0A8D4VR64</accession>
<evidence type="ECO:0000313" key="2">
    <source>
        <dbReference type="EMBL" id="BBL72620.1"/>
    </source>
</evidence>
<sequence>MAAIRHIAPLSPVVRVRAAMAQGRSPAGAEPTPFRGGRDAPGISPANKAPRGKTPAMVAPISPAKAGGISRDFFRPARAIAARFHYWGCVD</sequence>
<proteinExistence type="predicted"/>
<dbReference type="KEGG" id="moz:MoryE10_32260"/>
<dbReference type="EMBL" id="AP019782">
    <property type="protein sequence ID" value="BBL72620.1"/>
    <property type="molecule type" value="Genomic_DNA"/>
</dbReference>
<evidence type="ECO:0000256" key="1">
    <source>
        <dbReference type="SAM" id="MobiDB-lite"/>
    </source>
</evidence>
<dbReference type="RefSeq" id="WP_221047658.1">
    <property type="nucleotide sequence ID" value="NZ_AP019782.1"/>
</dbReference>
<dbReference type="AlphaFoldDB" id="A0A8D4VR64"/>
<feature type="region of interest" description="Disordered" evidence="1">
    <location>
        <begin position="21"/>
        <end position="61"/>
    </location>
</feature>
<evidence type="ECO:0000313" key="3">
    <source>
        <dbReference type="Proteomes" id="UP000824988"/>
    </source>
</evidence>
<name>A0A8D4VR64_9GAMM</name>
<gene>
    <name evidence="2" type="ORF">MoryE10_32260</name>
</gene>
<keyword evidence="3" id="KW-1185">Reference proteome</keyword>
<reference evidence="2" key="1">
    <citation type="submission" date="2019-06" db="EMBL/GenBank/DDBJ databases">
        <title>Complete genome sequence of Methylogaea oryzae strain JCM16910.</title>
        <authorList>
            <person name="Asakawa S."/>
        </authorList>
    </citation>
    <scope>NUCLEOTIDE SEQUENCE</scope>
    <source>
        <strain evidence="2">E10</strain>
    </source>
</reference>
<organism evidence="2 3">
    <name type="scientific">Methylogaea oryzae</name>
    <dbReference type="NCBI Taxonomy" id="1295382"/>
    <lineage>
        <taxon>Bacteria</taxon>
        <taxon>Pseudomonadati</taxon>
        <taxon>Pseudomonadota</taxon>
        <taxon>Gammaproteobacteria</taxon>
        <taxon>Methylococcales</taxon>
        <taxon>Methylococcaceae</taxon>
        <taxon>Methylogaea</taxon>
    </lineage>
</organism>